<sequence length="401" mass="46010">MSCCRHNNKAAYVYASLPVVRGNGGARLAITLIDGNEEDDASKNWPLPRSVKRRRKDGKPAEVKLLPTRPKFGDVLITEDRVVEANGRISIHTQTGLYLFEISDVIETDDYGTQTEQFIDRPITPLIEVAKTGIDFAIQTEHWELFDFNIEVVPILEVLLNRTMEQSLMEVMEEEELAEIRSKQAVFEEVRDAELEEVERLEELNRRRREEQKRRRQQAEYAAMMRRQTAEKIAARSFVRAYLEPLLPNTFEMLTARGFFYDDVRLELEVNFIDSAVEKAVNLHTLELRGRITVDGIIREAVNQRHKAYRELGRELMTEAMMKKVVPALRIRISGDFIDKMIEVTIGQMEVAATARKRVLKKVASDTMEAIVDETVRDVTARVEGTNAERLSQVDGSQDVL</sequence>
<accession>A0A0R3W6P6</accession>
<evidence type="ECO:0000313" key="11">
    <source>
        <dbReference type="Proteomes" id="UP000282613"/>
    </source>
</evidence>
<evidence type="ECO:0000256" key="2">
    <source>
        <dbReference type="ARBA" id="ARBA00006737"/>
    </source>
</evidence>
<keyword evidence="5" id="KW-0282">Flagellum</keyword>
<dbReference type="PANTHER" id="PTHR21648">
    <property type="entry name" value="FLAGELLAR RADIAL SPOKE PROTEIN 3"/>
    <property type="match status" value="1"/>
</dbReference>
<dbReference type="GO" id="GO:0005929">
    <property type="term" value="C:cilium"/>
    <property type="evidence" value="ECO:0007669"/>
    <property type="project" value="TreeGrafter"/>
</dbReference>
<evidence type="ECO:0000256" key="5">
    <source>
        <dbReference type="ARBA" id="ARBA00022846"/>
    </source>
</evidence>
<evidence type="ECO:0000313" key="12">
    <source>
        <dbReference type="WBParaSite" id="TASK_0000588901-mRNA-1"/>
    </source>
</evidence>
<evidence type="ECO:0000256" key="8">
    <source>
        <dbReference type="ARBA" id="ARBA00023273"/>
    </source>
</evidence>
<protein>
    <submittedName>
        <fullName evidence="12">PHB domain-containing protein</fullName>
    </submittedName>
</protein>
<dbReference type="OrthoDB" id="313308at2759"/>
<reference evidence="10 11" key="2">
    <citation type="submission" date="2018-11" db="EMBL/GenBank/DDBJ databases">
        <authorList>
            <consortium name="Pathogen Informatics"/>
        </authorList>
    </citation>
    <scope>NUCLEOTIDE SEQUENCE [LARGE SCALE GENOMIC DNA]</scope>
</reference>
<keyword evidence="4" id="KW-0597">Phosphoprotein</keyword>
<evidence type="ECO:0000256" key="7">
    <source>
        <dbReference type="ARBA" id="ARBA00023212"/>
    </source>
</evidence>
<dbReference type="Proteomes" id="UP000282613">
    <property type="component" value="Unassembled WGS sequence"/>
</dbReference>
<organism evidence="12">
    <name type="scientific">Taenia asiatica</name>
    <name type="common">Asian tapeworm</name>
    <dbReference type="NCBI Taxonomy" id="60517"/>
    <lineage>
        <taxon>Eukaryota</taxon>
        <taxon>Metazoa</taxon>
        <taxon>Spiralia</taxon>
        <taxon>Lophotrochozoa</taxon>
        <taxon>Platyhelminthes</taxon>
        <taxon>Cestoda</taxon>
        <taxon>Eucestoda</taxon>
        <taxon>Cyclophyllidea</taxon>
        <taxon>Taeniidae</taxon>
        <taxon>Taenia</taxon>
    </lineage>
</organism>
<evidence type="ECO:0000256" key="4">
    <source>
        <dbReference type="ARBA" id="ARBA00022553"/>
    </source>
</evidence>
<keyword evidence="8" id="KW-0966">Cell projection</keyword>
<dbReference type="Pfam" id="PF06098">
    <property type="entry name" value="Radial_spoke_3"/>
    <property type="match status" value="1"/>
</dbReference>
<name>A0A0R3W6P6_TAEAS</name>
<reference evidence="12" key="1">
    <citation type="submission" date="2017-02" db="UniProtKB">
        <authorList>
            <consortium name="WormBaseParasite"/>
        </authorList>
    </citation>
    <scope>IDENTIFICATION</scope>
</reference>
<evidence type="ECO:0000256" key="3">
    <source>
        <dbReference type="ARBA" id="ARBA00022490"/>
    </source>
</evidence>
<keyword evidence="3" id="KW-0963">Cytoplasm</keyword>
<dbReference type="EMBL" id="UYRS01018450">
    <property type="protein sequence ID" value="VDK35804.1"/>
    <property type="molecule type" value="Genomic_DNA"/>
</dbReference>
<comment type="similarity">
    <text evidence="2">Belongs to the flagellar radial spoke RSP3 family.</text>
</comment>
<dbReference type="AlphaFoldDB" id="A0A0R3W6P6"/>
<dbReference type="STRING" id="60517.A0A0R3W6P6"/>
<proteinExistence type="inferred from homology"/>
<feature type="coiled-coil region" evidence="9">
    <location>
        <begin position="191"/>
        <end position="227"/>
    </location>
</feature>
<evidence type="ECO:0000256" key="1">
    <source>
        <dbReference type="ARBA" id="ARBA00004611"/>
    </source>
</evidence>
<keyword evidence="11" id="KW-1185">Reference proteome</keyword>
<evidence type="ECO:0000313" key="10">
    <source>
        <dbReference type="EMBL" id="VDK35804.1"/>
    </source>
</evidence>
<keyword evidence="7" id="KW-0206">Cytoskeleton</keyword>
<dbReference type="InterPro" id="IPR009290">
    <property type="entry name" value="Radial_spoke_3"/>
</dbReference>
<evidence type="ECO:0000256" key="9">
    <source>
        <dbReference type="SAM" id="Coils"/>
    </source>
</evidence>
<keyword evidence="9" id="KW-0175">Coiled coil</keyword>
<comment type="subcellular location">
    <subcellularLocation>
        <location evidence="1">Cytoplasm</location>
        <location evidence="1">Cytoskeleton</location>
        <location evidence="1">Flagellum axoneme</location>
    </subcellularLocation>
</comment>
<keyword evidence="6" id="KW-0969">Cilium</keyword>
<evidence type="ECO:0000256" key="6">
    <source>
        <dbReference type="ARBA" id="ARBA00023069"/>
    </source>
</evidence>
<gene>
    <name evidence="10" type="ORF">TASK_LOCUS5890</name>
</gene>
<dbReference type="WBParaSite" id="TASK_0000588901-mRNA-1">
    <property type="protein sequence ID" value="TASK_0000588901-mRNA-1"/>
    <property type="gene ID" value="TASK_0000588901"/>
</dbReference>
<dbReference type="PANTHER" id="PTHR21648:SF0">
    <property type="entry name" value="RADIAL SPOKE HEAD PROTEIN 3 HOMOLOG"/>
    <property type="match status" value="1"/>
</dbReference>